<feature type="transmembrane region" description="Helical" evidence="2">
    <location>
        <begin position="14"/>
        <end position="38"/>
    </location>
</feature>
<protein>
    <submittedName>
        <fullName evidence="3">DUF4446 family protein</fullName>
    </submittedName>
</protein>
<reference evidence="3 4" key="1">
    <citation type="submission" date="2024-11" db="EMBL/GenBank/DDBJ databases">
        <authorList>
            <person name="Heng Y.C."/>
            <person name="Lim A.C.H."/>
            <person name="Lee J.K.Y."/>
            <person name="Kittelmann S."/>
        </authorList>
    </citation>
    <scope>NUCLEOTIDE SEQUENCE [LARGE SCALE GENOMIC DNA]</scope>
    <source>
        <strain evidence="3 4">WILCCON 0114</strain>
    </source>
</reference>
<evidence type="ECO:0000313" key="4">
    <source>
        <dbReference type="Proteomes" id="UP001623592"/>
    </source>
</evidence>
<name>A0ABW8TGQ9_9CLOT</name>
<dbReference type="InterPro" id="IPR027981">
    <property type="entry name" value="DUF4446"/>
</dbReference>
<keyword evidence="4" id="KW-1185">Reference proteome</keyword>
<keyword evidence="2" id="KW-1133">Transmembrane helix</keyword>
<sequence length="169" mass="19368">MQDFLQIFNSISDYIIMALVVIVIILIILVISCMHSSAKLQKRYKKLMRGVEGENLEKIITTYMDKIDEVKEESNEVREIYKNIDERVKKSIQKVAIVRYKAFDNVGSDLSFSLALLDDNDDGVIVTSIYGRDESFTYAKPINKGLSRYDLSEEEKAVLKQVSSKVETK</sequence>
<accession>A0ABW8TGQ9</accession>
<evidence type="ECO:0000256" key="1">
    <source>
        <dbReference type="SAM" id="Coils"/>
    </source>
</evidence>
<comment type="caution">
    <text evidence="3">The sequence shown here is derived from an EMBL/GenBank/DDBJ whole genome shotgun (WGS) entry which is preliminary data.</text>
</comment>
<keyword evidence="2" id="KW-0812">Transmembrane</keyword>
<evidence type="ECO:0000256" key="2">
    <source>
        <dbReference type="SAM" id="Phobius"/>
    </source>
</evidence>
<dbReference type="Proteomes" id="UP001623592">
    <property type="component" value="Unassembled WGS sequence"/>
</dbReference>
<keyword evidence="2" id="KW-0472">Membrane</keyword>
<keyword evidence="1" id="KW-0175">Coiled coil</keyword>
<organism evidence="3 4">
    <name type="scientific">Clostridium neuense</name>
    <dbReference type="NCBI Taxonomy" id="1728934"/>
    <lineage>
        <taxon>Bacteria</taxon>
        <taxon>Bacillati</taxon>
        <taxon>Bacillota</taxon>
        <taxon>Clostridia</taxon>
        <taxon>Eubacteriales</taxon>
        <taxon>Clostridiaceae</taxon>
        <taxon>Clostridium</taxon>
    </lineage>
</organism>
<dbReference type="RefSeq" id="WP_406786776.1">
    <property type="nucleotide sequence ID" value="NZ_JBJIAA010000005.1"/>
</dbReference>
<dbReference type="EMBL" id="JBJIAA010000005">
    <property type="protein sequence ID" value="MFL0250109.1"/>
    <property type="molecule type" value="Genomic_DNA"/>
</dbReference>
<gene>
    <name evidence="3" type="ORF">ACJDT4_06710</name>
</gene>
<evidence type="ECO:0000313" key="3">
    <source>
        <dbReference type="EMBL" id="MFL0250109.1"/>
    </source>
</evidence>
<feature type="coiled-coil region" evidence="1">
    <location>
        <begin position="53"/>
        <end position="87"/>
    </location>
</feature>
<dbReference type="Pfam" id="PF14584">
    <property type="entry name" value="DUF4446"/>
    <property type="match status" value="1"/>
</dbReference>
<proteinExistence type="predicted"/>